<protein>
    <submittedName>
        <fullName evidence="4">Sortase family protein</fullName>
    </submittedName>
</protein>
<feature type="region of interest" description="Disordered" evidence="3">
    <location>
        <begin position="236"/>
        <end position="258"/>
    </location>
</feature>
<dbReference type="SUPFAM" id="SSF63817">
    <property type="entry name" value="Sortase"/>
    <property type="match status" value="1"/>
</dbReference>
<dbReference type="HOGENOM" id="CLU_1076824_0_0_9"/>
<evidence type="ECO:0000256" key="1">
    <source>
        <dbReference type="ARBA" id="ARBA00022801"/>
    </source>
</evidence>
<dbReference type="Pfam" id="PF04203">
    <property type="entry name" value="Sortase"/>
    <property type="match status" value="1"/>
</dbReference>
<dbReference type="EMBL" id="ACLL01000032">
    <property type="protein sequence ID" value="EEW53611.1"/>
    <property type="molecule type" value="Genomic_DNA"/>
</dbReference>
<name>C8P7C5_9LACO</name>
<reference evidence="4 5" key="1">
    <citation type="submission" date="2009-09" db="EMBL/GenBank/DDBJ databases">
        <authorList>
            <person name="Qin X."/>
            <person name="Bachman B."/>
            <person name="Battles P."/>
            <person name="Bell A."/>
            <person name="Bess C."/>
            <person name="Bickham C."/>
            <person name="Chaboub L."/>
            <person name="Chen D."/>
            <person name="Coyle M."/>
            <person name="Deiros D.R."/>
            <person name="Dinh H."/>
            <person name="Forbes L."/>
            <person name="Fowler G."/>
            <person name="Francisco L."/>
            <person name="Fu Q."/>
            <person name="Gubbala S."/>
            <person name="Hale W."/>
            <person name="Han Y."/>
            <person name="Hemphill L."/>
            <person name="Highlander S.K."/>
            <person name="Hirani K."/>
            <person name="Hogues M."/>
            <person name="Jackson L."/>
            <person name="Jakkamsetti A."/>
            <person name="Javaid M."/>
            <person name="Jiang H."/>
            <person name="Korchina V."/>
            <person name="Kovar C."/>
            <person name="Lara F."/>
            <person name="Lee S."/>
            <person name="Mata R."/>
            <person name="Mathew T."/>
            <person name="Moen C."/>
            <person name="Morales K."/>
            <person name="Munidasa M."/>
            <person name="Nazareth L."/>
            <person name="Ngo R."/>
            <person name="Nguyen L."/>
            <person name="Okwuonu G."/>
            <person name="Ongeri F."/>
            <person name="Patil S."/>
            <person name="Petrosino J."/>
            <person name="Pham C."/>
            <person name="Pham P."/>
            <person name="Pu L.-L."/>
            <person name="Puazo M."/>
            <person name="Raj R."/>
            <person name="Reid J."/>
            <person name="Rouhana J."/>
            <person name="Saada N."/>
            <person name="Shang Y."/>
            <person name="Simmons D."/>
            <person name="Thornton R."/>
            <person name="Warren J."/>
            <person name="Weissenberger G."/>
            <person name="Zhang J."/>
            <person name="Zhang L."/>
            <person name="Zhou C."/>
            <person name="Zhu D."/>
            <person name="Muzny D."/>
            <person name="Worley K."/>
            <person name="Gibbs R."/>
        </authorList>
    </citation>
    <scope>NUCLEOTIDE SEQUENCE [LARGE SCALE GENOMIC DNA]</scope>
    <source>
        <strain evidence="4 5">DSM 16041</strain>
    </source>
</reference>
<evidence type="ECO:0000256" key="2">
    <source>
        <dbReference type="PIRSR" id="PIRSR605754-1"/>
    </source>
</evidence>
<dbReference type="NCBIfam" id="TIGR01076">
    <property type="entry name" value="sortase_fam"/>
    <property type="match status" value="1"/>
</dbReference>
<dbReference type="eggNOG" id="COG3764">
    <property type="taxonomic scope" value="Bacteria"/>
</dbReference>
<dbReference type="RefSeq" id="WP_007124507.1">
    <property type="nucleotide sequence ID" value="NZ_AZDK01000028.1"/>
</dbReference>
<sequence length="258" mass="28343">MKRVGSRILFAVVFCLSTGLLLVLASPRLTVLIETRIIEAYRPTITGEAQTFAKATTANDWQAVKLLSLCGVLKKAVAPSPEYCGALLIPSLGVNLPWANYTNDDVYTFGAGMLEPHYLNDNCHLVIGAHNLGQRECTALFTPLAFHQLTGRKVILTNFHVVKEYQIIGKQVISPSDTRVPFQGGANSLALLTCTSDNQKRILVRAKLVRSYPFKALNPQISRKFHHKYKLTDGLAGAASSPATSPVKLKKHCRSKTR</sequence>
<dbReference type="GO" id="GO:0016787">
    <property type="term" value="F:hydrolase activity"/>
    <property type="evidence" value="ECO:0007669"/>
    <property type="project" value="UniProtKB-KW"/>
</dbReference>
<feature type="active site" description="Acyl-thioester intermediate" evidence="2">
    <location>
        <position position="194"/>
    </location>
</feature>
<feature type="compositionally biased region" description="Basic residues" evidence="3">
    <location>
        <begin position="248"/>
        <end position="258"/>
    </location>
</feature>
<dbReference type="Proteomes" id="UP000003675">
    <property type="component" value="Unassembled WGS sequence"/>
</dbReference>
<dbReference type="Gene3D" id="2.40.260.10">
    <property type="entry name" value="Sortase"/>
    <property type="match status" value="1"/>
</dbReference>
<dbReference type="InterPro" id="IPR005754">
    <property type="entry name" value="Sortase"/>
</dbReference>
<evidence type="ECO:0000256" key="3">
    <source>
        <dbReference type="SAM" id="MobiDB-lite"/>
    </source>
</evidence>
<evidence type="ECO:0000313" key="4">
    <source>
        <dbReference type="EMBL" id="EEW53611.1"/>
    </source>
</evidence>
<organism evidence="4 5">
    <name type="scientific">Limosilactobacillus antri DSM 16041</name>
    <dbReference type="NCBI Taxonomy" id="525309"/>
    <lineage>
        <taxon>Bacteria</taxon>
        <taxon>Bacillati</taxon>
        <taxon>Bacillota</taxon>
        <taxon>Bacilli</taxon>
        <taxon>Lactobacillales</taxon>
        <taxon>Lactobacillaceae</taxon>
        <taxon>Limosilactobacillus</taxon>
    </lineage>
</organism>
<feature type="active site" description="Proton donor/acceptor" evidence="2">
    <location>
        <position position="130"/>
    </location>
</feature>
<evidence type="ECO:0000313" key="5">
    <source>
        <dbReference type="Proteomes" id="UP000003675"/>
    </source>
</evidence>
<accession>C8P7C5</accession>
<comment type="caution">
    <text evidence="4">The sequence shown here is derived from an EMBL/GenBank/DDBJ whole genome shotgun (WGS) entry which is preliminary data.</text>
</comment>
<keyword evidence="1" id="KW-0378">Hydrolase</keyword>
<dbReference type="AlphaFoldDB" id="C8P7C5"/>
<dbReference type="InterPro" id="IPR023365">
    <property type="entry name" value="Sortase_dom-sf"/>
</dbReference>
<gene>
    <name evidence="4" type="ORF">HMPREF0494_1219</name>
</gene>
<dbReference type="STRING" id="525309.HMPREF0494_1219"/>
<proteinExistence type="predicted"/>